<dbReference type="Proteomes" id="UP001432027">
    <property type="component" value="Unassembled WGS sequence"/>
</dbReference>
<name>A0AAV5SDZ4_9BILA</name>
<reference evidence="1" key="1">
    <citation type="submission" date="2023-10" db="EMBL/GenBank/DDBJ databases">
        <title>Genome assembly of Pristionchus species.</title>
        <authorList>
            <person name="Yoshida K."/>
            <person name="Sommer R.J."/>
        </authorList>
    </citation>
    <scope>NUCLEOTIDE SEQUENCE</scope>
    <source>
        <strain evidence="1">RS0144</strain>
    </source>
</reference>
<feature type="non-terminal residue" evidence="1">
    <location>
        <position position="1"/>
    </location>
</feature>
<gene>
    <name evidence="1" type="ORF">PENTCL1PPCAC_3254</name>
</gene>
<evidence type="ECO:0000313" key="2">
    <source>
        <dbReference type="Proteomes" id="UP001432027"/>
    </source>
</evidence>
<keyword evidence="2" id="KW-1185">Reference proteome</keyword>
<feature type="non-terminal residue" evidence="1">
    <location>
        <position position="63"/>
    </location>
</feature>
<comment type="caution">
    <text evidence="1">The sequence shown here is derived from an EMBL/GenBank/DDBJ whole genome shotgun (WGS) entry which is preliminary data.</text>
</comment>
<evidence type="ECO:0000313" key="1">
    <source>
        <dbReference type="EMBL" id="GMS81079.1"/>
    </source>
</evidence>
<sequence>NRGHSTEYSLIPVVLRGRLEQCSASIHNNERPCHSGHYFRKKINLFYSDRMRPSGQLFTLVDS</sequence>
<dbReference type="EMBL" id="BTSX01000001">
    <property type="protein sequence ID" value="GMS81079.1"/>
    <property type="molecule type" value="Genomic_DNA"/>
</dbReference>
<organism evidence="1 2">
    <name type="scientific">Pristionchus entomophagus</name>
    <dbReference type="NCBI Taxonomy" id="358040"/>
    <lineage>
        <taxon>Eukaryota</taxon>
        <taxon>Metazoa</taxon>
        <taxon>Ecdysozoa</taxon>
        <taxon>Nematoda</taxon>
        <taxon>Chromadorea</taxon>
        <taxon>Rhabditida</taxon>
        <taxon>Rhabditina</taxon>
        <taxon>Diplogasteromorpha</taxon>
        <taxon>Diplogasteroidea</taxon>
        <taxon>Neodiplogasteridae</taxon>
        <taxon>Pristionchus</taxon>
    </lineage>
</organism>
<dbReference type="AlphaFoldDB" id="A0AAV5SDZ4"/>
<protein>
    <submittedName>
        <fullName evidence="1">Uncharacterized protein</fullName>
    </submittedName>
</protein>
<proteinExistence type="predicted"/>
<accession>A0AAV5SDZ4</accession>